<accession>A0A5E7V4Q0</accession>
<protein>
    <recommendedName>
        <fullName evidence="3">Deacetylase</fullName>
    </recommendedName>
</protein>
<dbReference type="Proteomes" id="UP000327191">
    <property type="component" value="Unassembled WGS sequence"/>
</dbReference>
<proteinExistence type="predicted"/>
<evidence type="ECO:0000313" key="1">
    <source>
        <dbReference type="EMBL" id="VVQ16528.1"/>
    </source>
</evidence>
<dbReference type="Gene3D" id="3.20.20.370">
    <property type="entry name" value="Glycoside hydrolase/deacetylase"/>
    <property type="match status" value="1"/>
</dbReference>
<dbReference type="GO" id="GO:0005975">
    <property type="term" value="P:carbohydrate metabolic process"/>
    <property type="evidence" value="ECO:0007669"/>
    <property type="project" value="InterPro"/>
</dbReference>
<evidence type="ECO:0000313" key="2">
    <source>
        <dbReference type="Proteomes" id="UP000327191"/>
    </source>
</evidence>
<evidence type="ECO:0008006" key="3">
    <source>
        <dbReference type="Google" id="ProtNLM"/>
    </source>
</evidence>
<reference evidence="1 2" key="1">
    <citation type="submission" date="2019-09" db="EMBL/GenBank/DDBJ databases">
        <authorList>
            <person name="Chandra G."/>
            <person name="Truman W A."/>
        </authorList>
    </citation>
    <scope>NUCLEOTIDE SEQUENCE [LARGE SCALE GENOMIC DNA]</scope>
    <source>
        <strain evidence="1">PS938</strain>
    </source>
</reference>
<name>A0A5E7V4Q0_PSEFL</name>
<organism evidence="1 2">
    <name type="scientific">Pseudomonas fluorescens</name>
    <dbReference type="NCBI Taxonomy" id="294"/>
    <lineage>
        <taxon>Bacteria</taxon>
        <taxon>Pseudomonadati</taxon>
        <taxon>Pseudomonadota</taxon>
        <taxon>Gammaproteobacteria</taxon>
        <taxon>Pseudomonadales</taxon>
        <taxon>Pseudomonadaceae</taxon>
        <taxon>Pseudomonas</taxon>
    </lineage>
</organism>
<dbReference type="SUPFAM" id="SSF88713">
    <property type="entry name" value="Glycoside hydrolase/deacetylase"/>
    <property type="match status" value="1"/>
</dbReference>
<dbReference type="Pfam" id="PF10096">
    <property type="entry name" value="DUF2334"/>
    <property type="match status" value="1"/>
</dbReference>
<dbReference type="OrthoDB" id="9793440at2"/>
<dbReference type="InterPro" id="IPR011330">
    <property type="entry name" value="Glyco_hydro/deAcase_b/a-brl"/>
</dbReference>
<dbReference type="CDD" id="cd11374">
    <property type="entry name" value="CE4_u10"/>
    <property type="match status" value="1"/>
</dbReference>
<dbReference type="EMBL" id="CABVJE010000020">
    <property type="protein sequence ID" value="VVQ16528.1"/>
    <property type="molecule type" value="Genomic_DNA"/>
</dbReference>
<sequence>MAEPMNSPALLLVLHDVAPPTWVDYQPFVKAVAALGDVPITWLVVPDFHKHNNLDAHPQFCRQLSARLARGDELALHGYFHCDDGPMNRHPREWFMRRVYTHEGEFYCVSQEAALARLRSGIEMFHRHDWPLEGFVAPAWLMSQGTRQALRQLPLSYTSDSQHLYRLPDFIAVEAPGLVWSARSALRRGVSKLVSDGREQRWQHAPVIRLGLHPVDMRHEFSRGYWLQTLERLLDNGRVPMTKAHWLALQNDRMSHAAEVDKTQAGLGLSSDSCCNCSHNRAASGNSVPVSGPISSGS</sequence>
<gene>
    <name evidence="1" type="ORF">PS938_04292</name>
</gene>
<dbReference type="InterPro" id="IPR018763">
    <property type="entry name" value="DUF2334"/>
</dbReference>
<dbReference type="AlphaFoldDB" id="A0A5E7V4Q0"/>